<dbReference type="AlphaFoldDB" id="A0A9X2BVV7"/>
<dbReference type="PANTHER" id="PTHR42928:SF5">
    <property type="entry name" value="BLR1237 PROTEIN"/>
    <property type="match status" value="1"/>
</dbReference>
<organism evidence="2 3">
    <name type="scientific">Roseomonas acroporae</name>
    <dbReference type="NCBI Taxonomy" id="2937791"/>
    <lineage>
        <taxon>Bacteria</taxon>
        <taxon>Pseudomonadati</taxon>
        <taxon>Pseudomonadota</taxon>
        <taxon>Alphaproteobacteria</taxon>
        <taxon>Acetobacterales</taxon>
        <taxon>Roseomonadaceae</taxon>
        <taxon>Roseomonas</taxon>
    </lineage>
</organism>
<comment type="similarity">
    <text evidence="1">Belongs to the UPF0065 (bug) family.</text>
</comment>
<evidence type="ECO:0000313" key="3">
    <source>
        <dbReference type="Proteomes" id="UP001139516"/>
    </source>
</evidence>
<dbReference type="Pfam" id="PF03401">
    <property type="entry name" value="TctC"/>
    <property type="match status" value="1"/>
</dbReference>
<dbReference type="InterPro" id="IPR042100">
    <property type="entry name" value="Bug_dom1"/>
</dbReference>
<evidence type="ECO:0000256" key="1">
    <source>
        <dbReference type="ARBA" id="ARBA00006987"/>
    </source>
</evidence>
<dbReference type="Gene3D" id="3.40.190.150">
    <property type="entry name" value="Bordetella uptake gene, domain 1"/>
    <property type="match status" value="1"/>
</dbReference>
<dbReference type="EMBL" id="JALPRX010000031">
    <property type="protein sequence ID" value="MCK8784409.1"/>
    <property type="molecule type" value="Genomic_DNA"/>
</dbReference>
<name>A0A9X2BVV7_9PROT</name>
<proteinExistence type="inferred from homology"/>
<dbReference type="PIRSF" id="PIRSF017082">
    <property type="entry name" value="YflP"/>
    <property type="match status" value="1"/>
</dbReference>
<comment type="caution">
    <text evidence="2">The sequence shown here is derived from an EMBL/GenBank/DDBJ whole genome shotgun (WGS) entry which is preliminary data.</text>
</comment>
<gene>
    <name evidence="2" type="ORF">M0638_08460</name>
</gene>
<protein>
    <submittedName>
        <fullName evidence="2">Tripartite tricarboxylate transporter substrate binding protein</fullName>
    </submittedName>
</protein>
<dbReference type="PANTHER" id="PTHR42928">
    <property type="entry name" value="TRICARBOXYLATE-BINDING PROTEIN"/>
    <property type="match status" value="1"/>
</dbReference>
<evidence type="ECO:0000313" key="2">
    <source>
        <dbReference type="EMBL" id="MCK8784409.1"/>
    </source>
</evidence>
<sequence>MIRRRDLPALVAGLSLSVPCVARGRDAPVTLVAPFPAGTVTDNVARTVGQAMQETLGQPVIVENRAGAQGTLGAAHVARSAPDGQTLLVGSSMMFVARSLYRSLPYDPVESFAFVSGIGSTSMMLMVAPASPIRTTADLIAAAGRRDRPLTVAYGSPSGQLTLALFTTATGTSPLPVSYRGIPQSLTDLAGGHVDVAIVDLGSGIAQARAAGLRPIAISAARRSAAAPEVPTLQEAFPGIGTALETIIALQAPGGTPAEVVARLDEAVRAGLARPEVRRQFALLATTPLPLSAAGLADRVAQDNPRWEALIRQAGIRPE</sequence>
<keyword evidence="3" id="KW-1185">Reference proteome</keyword>
<dbReference type="SUPFAM" id="SSF53850">
    <property type="entry name" value="Periplasmic binding protein-like II"/>
    <property type="match status" value="1"/>
</dbReference>
<accession>A0A9X2BVV7</accession>
<dbReference type="Gene3D" id="3.40.190.10">
    <property type="entry name" value="Periplasmic binding protein-like II"/>
    <property type="match status" value="1"/>
</dbReference>
<dbReference type="Proteomes" id="UP001139516">
    <property type="component" value="Unassembled WGS sequence"/>
</dbReference>
<dbReference type="RefSeq" id="WP_248666535.1">
    <property type="nucleotide sequence ID" value="NZ_JALPRX010000031.1"/>
</dbReference>
<dbReference type="InterPro" id="IPR005064">
    <property type="entry name" value="BUG"/>
</dbReference>
<dbReference type="CDD" id="cd07012">
    <property type="entry name" value="PBP2_Bug_TTT"/>
    <property type="match status" value="1"/>
</dbReference>
<reference evidence="2" key="1">
    <citation type="submission" date="2022-04" db="EMBL/GenBank/DDBJ databases">
        <title>Roseomonas acroporae sp. nov., isolated from coral Acropora digitifera.</title>
        <authorList>
            <person name="Sun H."/>
        </authorList>
    </citation>
    <scope>NUCLEOTIDE SEQUENCE</scope>
    <source>
        <strain evidence="2">NAR14</strain>
    </source>
</reference>